<accession>A0A151Y567</accession>
<name>A0A151Y567_9GAMM</name>
<keyword evidence="2" id="KW-1185">Reference proteome</keyword>
<dbReference type="AlphaFoldDB" id="A0A151Y567"/>
<evidence type="ECO:0008006" key="3">
    <source>
        <dbReference type="Google" id="ProtNLM"/>
    </source>
</evidence>
<dbReference type="Proteomes" id="UP000076276">
    <property type="component" value="Unassembled WGS sequence"/>
</dbReference>
<dbReference type="STRING" id="1806892.AZH43_07130"/>
<evidence type="ECO:0000313" key="1">
    <source>
        <dbReference type="EMBL" id="KYQ73192.1"/>
    </source>
</evidence>
<dbReference type="InterPro" id="IPR027396">
    <property type="entry name" value="DsrEFH-like"/>
</dbReference>
<comment type="caution">
    <text evidence="1">The sequence shown here is derived from an EMBL/GenBank/DDBJ whole genome shotgun (WGS) entry which is preliminary data.</text>
</comment>
<dbReference type="RefSeq" id="WP_067666489.1">
    <property type="nucleotide sequence ID" value="NZ_CBCSIK010000008.1"/>
</dbReference>
<protein>
    <recommendedName>
        <fullName evidence="3">Sulfur relay protein TusB</fullName>
    </recommendedName>
</protein>
<organism evidence="1 2">
    <name type="scientific">Acinetobacter pragensis</name>
    <dbReference type="NCBI Taxonomy" id="1806892"/>
    <lineage>
        <taxon>Bacteria</taxon>
        <taxon>Pseudomonadati</taxon>
        <taxon>Pseudomonadota</taxon>
        <taxon>Gammaproteobacteria</taxon>
        <taxon>Moraxellales</taxon>
        <taxon>Moraxellaceae</taxon>
        <taxon>Acinetobacter</taxon>
    </lineage>
</organism>
<dbReference type="Gene3D" id="3.40.1260.10">
    <property type="entry name" value="DsrEFH-like"/>
    <property type="match status" value="1"/>
</dbReference>
<proteinExistence type="predicted"/>
<reference evidence="1 2" key="1">
    <citation type="submission" date="2016-03" db="EMBL/GenBank/DDBJ databases">
        <title>Acinetobacter genomospecies 28 strain ANC 4149.</title>
        <authorList>
            <person name="Radolfova-Krizova L."/>
            <person name="Nemec A."/>
        </authorList>
    </citation>
    <scope>NUCLEOTIDE SEQUENCE [LARGE SCALE GENOMIC DNA]</scope>
    <source>
        <strain evidence="1 2">ANC 4149</strain>
    </source>
</reference>
<sequence>MSQESISEHTLYLIQASYASAPLALSKLQQLYTDGDQVVLMGESVMHTAHDSIQALEKCFVLENEQPLLNPLQKNIQLIDYAAFAELCLQFTRSISLK</sequence>
<evidence type="ECO:0000313" key="2">
    <source>
        <dbReference type="Proteomes" id="UP000076276"/>
    </source>
</evidence>
<dbReference type="OrthoDB" id="6710413at2"/>
<dbReference type="SUPFAM" id="SSF75169">
    <property type="entry name" value="DsrEFH-like"/>
    <property type="match status" value="1"/>
</dbReference>
<gene>
    <name evidence="1" type="ORF">AZH43_07130</name>
</gene>
<dbReference type="EMBL" id="LUAW01000011">
    <property type="protein sequence ID" value="KYQ73192.1"/>
    <property type="molecule type" value="Genomic_DNA"/>
</dbReference>